<dbReference type="InterPro" id="IPR005162">
    <property type="entry name" value="Retrotrans_gag_dom"/>
</dbReference>
<evidence type="ECO:0000313" key="2">
    <source>
        <dbReference type="EMBL" id="KNZ46309.1"/>
    </source>
</evidence>
<dbReference type="AlphaFoldDB" id="A0A0L6UCL3"/>
<protein>
    <recommendedName>
        <fullName evidence="1">Retrotransposon gag domain-containing protein</fullName>
    </recommendedName>
</protein>
<evidence type="ECO:0000313" key="3">
    <source>
        <dbReference type="Proteomes" id="UP000037035"/>
    </source>
</evidence>
<proteinExistence type="predicted"/>
<dbReference type="OrthoDB" id="5552562at2759"/>
<gene>
    <name evidence="2" type="ORF">VP01_7375g1</name>
</gene>
<organism evidence="2 3">
    <name type="scientific">Puccinia sorghi</name>
    <dbReference type="NCBI Taxonomy" id="27349"/>
    <lineage>
        <taxon>Eukaryota</taxon>
        <taxon>Fungi</taxon>
        <taxon>Dikarya</taxon>
        <taxon>Basidiomycota</taxon>
        <taxon>Pucciniomycotina</taxon>
        <taxon>Pucciniomycetes</taxon>
        <taxon>Pucciniales</taxon>
        <taxon>Pucciniaceae</taxon>
        <taxon>Puccinia</taxon>
    </lineage>
</organism>
<dbReference type="VEuPathDB" id="FungiDB:VP01_7375g1"/>
<dbReference type="Proteomes" id="UP000037035">
    <property type="component" value="Unassembled WGS sequence"/>
</dbReference>
<reference evidence="2 3" key="1">
    <citation type="submission" date="2015-08" db="EMBL/GenBank/DDBJ databases">
        <title>Next Generation Sequencing and Analysis of the Genome of Puccinia sorghi L Schw, the Causal Agent of Maize Common Rust.</title>
        <authorList>
            <person name="Rochi L."/>
            <person name="Burguener G."/>
            <person name="Darino M."/>
            <person name="Turjanski A."/>
            <person name="Kreff E."/>
            <person name="Dieguez M.J."/>
            <person name="Sacco F."/>
        </authorList>
    </citation>
    <scope>NUCLEOTIDE SEQUENCE [LARGE SCALE GENOMIC DNA]</scope>
    <source>
        <strain evidence="2 3">RO10H11247</strain>
    </source>
</reference>
<keyword evidence="3" id="KW-1185">Reference proteome</keyword>
<dbReference type="Pfam" id="PF03732">
    <property type="entry name" value="Retrotrans_gag"/>
    <property type="match status" value="1"/>
</dbReference>
<evidence type="ECO:0000259" key="1">
    <source>
        <dbReference type="Pfam" id="PF03732"/>
    </source>
</evidence>
<comment type="caution">
    <text evidence="2">The sequence shown here is derived from an EMBL/GenBank/DDBJ whole genome shotgun (WGS) entry which is preliminary data.</text>
</comment>
<dbReference type="EMBL" id="LAVV01012800">
    <property type="protein sequence ID" value="KNZ46309.1"/>
    <property type="molecule type" value="Genomic_DNA"/>
</dbReference>
<feature type="domain" description="Retrotransposon gag" evidence="1">
    <location>
        <begin position="43"/>
        <end position="107"/>
    </location>
</feature>
<name>A0A0L6UCL3_9BASI</name>
<accession>A0A0L6UCL3</accession>
<sequence>MDALNARLDECLLIGLHTVTYPERFPTNASKPYLYKVFHEVPVVFDDFLNNLRSSFFDHNRQHRAKVALRNLHQTGTVSAYTQDFNQHTFTVVWADTQLMSLYQHSLKKNIQLAAVMSNIDFNSFQPLRPQHTQYQYQRPGPQP</sequence>